<comment type="caution">
    <text evidence="2">The sequence shown here is derived from an EMBL/GenBank/DDBJ whole genome shotgun (WGS) entry which is preliminary data.</text>
</comment>
<accession>A0A940STR6</accession>
<dbReference type="Proteomes" id="UP000674938">
    <property type="component" value="Unassembled WGS sequence"/>
</dbReference>
<keyword evidence="3" id="KW-1185">Reference proteome</keyword>
<feature type="domain" description="N-acetyltransferase" evidence="1">
    <location>
        <begin position="4"/>
        <end position="170"/>
    </location>
</feature>
<evidence type="ECO:0000313" key="3">
    <source>
        <dbReference type="Proteomes" id="UP000674938"/>
    </source>
</evidence>
<protein>
    <submittedName>
        <fullName evidence="2">GNAT family N-acetyltransferase</fullName>
    </submittedName>
</protein>
<dbReference type="AlphaFoldDB" id="A0A940STR6"/>
<dbReference type="Pfam" id="PF00583">
    <property type="entry name" value="Acetyltransf_1"/>
    <property type="match status" value="1"/>
</dbReference>
<dbReference type="PROSITE" id="PS51186">
    <property type="entry name" value="GNAT"/>
    <property type="match status" value="1"/>
</dbReference>
<dbReference type="GO" id="GO:0016747">
    <property type="term" value="F:acyltransferase activity, transferring groups other than amino-acyl groups"/>
    <property type="evidence" value="ECO:0007669"/>
    <property type="project" value="InterPro"/>
</dbReference>
<gene>
    <name evidence="2" type="ORF">I6N95_20650</name>
</gene>
<evidence type="ECO:0000313" key="2">
    <source>
        <dbReference type="EMBL" id="MBP1043437.1"/>
    </source>
</evidence>
<organism evidence="2 3">
    <name type="scientific">Vagococcus allomyrinae</name>
    <dbReference type="NCBI Taxonomy" id="2794353"/>
    <lineage>
        <taxon>Bacteria</taxon>
        <taxon>Bacillati</taxon>
        <taxon>Bacillota</taxon>
        <taxon>Bacilli</taxon>
        <taxon>Lactobacillales</taxon>
        <taxon>Enterococcaceae</taxon>
        <taxon>Vagococcus</taxon>
    </lineage>
</organism>
<dbReference type="InterPro" id="IPR016181">
    <property type="entry name" value="Acyl_CoA_acyltransferase"/>
</dbReference>
<dbReference type="RefSeq" id="WP_209531250.1">
    <property type="nucleotide sequence ID" value="NZ_JAEEGA010000016.1"/>
</dbReference>
<dbReference type="InterPro" id="IPR000182">
    <property type="entry name" value="GNAT_dom"/>
</dbReference>
<dbReference type="PANTHER" id="PTHR43072">
    <property type="entry name" value="N-ACETYLTRANSFERASE"/>
    <property type="match status" value="1"/>
</dbReference>
<reference evidence="2" key="1">
    <citation type="submission" date="2020-12" db="EMBL/GenBank/DDBJ databases">
        <title>Vagococcus allomyrinae sp. nov. and Enterococcus lavae sp. nov., isolated from the larvae of Allomyrina dichotoma.</title>
        <authorList>
            <person name="Lee S.D."/>
        </authorList>
    </citation>
    <scope>NUCLEOTIDE SEQUENCE</scope>
    <source>
        <strain evidence="2">BWB3-3</strain>
    </source>
</reference>
<dbReference type="SUPFAM" id="SSF55729">
    <property type="entry name" value="Acyl-CoA N-acyltransferases (Nat)"/>
    <property type="match status" value="1"/>
</dbReference>
<proteinExistence type="predicted"/>
<name>A0A940STR6_9ENTE</name>
<sequence length="170" mass="18736">MSDIIIRKATPADAPAVLDYLNKVGGESDQLLFTEGAFSATSIAEEAAIIQQLTTGINSTMLLALDGQQVISVSTLNGSPRPRAAHRTSLALSVRRSHWNRHIGYKMLTSLIDVAKEKHLDVIDLEVKADNQAAIHLYQKAGFKEIGRYPQFLKIEGQYYDGILMVLQLN</sequence>
<evidence type="ECO:0000259" key="1">
    <source>
        <dbReference type="PROSITE" id="PS51186"/>
    </source>
</evidence>
<dbReference type="Gene3D" id="3.40.630.30">
    <property type="match status" value="1"/>
</dbReference>
<dbReference type="EMBL" id="JAEEGA010000016">
    <property type="protein sequence ID" value="MBP1043437.1"/>
    <property type="molecule type" value="Genomic_DNA"/>
</dbReference>